<protein>
    <submittedName>
        <fullName evidence="13">Beta-ketoacyl synthase</fullName>
    </submittedName>
</protein>
<comment type="cofactor">
    <cofactor evidence="1">
        <name>pantetheine 4'-phosphate</name>
        <dbReference type="ChEBI" id="CHEBI:47942"/>
    </cofactor>
</comment>
<dbReference type="PANTHER" id="PTHR43775">
    <property type="entry name" value="FATTY ACID SYNTHASE"/>
    <property type="match status" value="1"/>
</dbReference>
<dbReference type="InterPro" id="IPR032821">
    <property type="entry name" value="PKS_assoc"/>
</dbReference>
<dbReference type="Proteomes" id="UP000536624">
    <property type="component" value="Unassembled WGS sequence"/>
</dbReference>
<dbReference type="Pfam" id="PF08659">
    <property type="entry name" value="KR"/>
    <property type="match status" value="2"/>
</dbReference>
<dbReference type="Gene3D" id="3.30.70.3290">
    <property type="match status" value="2"/>
</dbReference>
<feature type="active site" description="Proton acceptor; for dehydratase activity" evidence="9">
    <location>
        <position position="2510"/>
    </location>
</feature>
<dbReference type="GO" id="GO:0004312">
    <property type="term" value="F:fatty acid synthase activity"/>
    <property type="evidence" value="ECO:0007669"/>
    <property type="project" value="TreeGrafter"/>
</dbReference>
<evidence type="ECO:0000256" key="8">
    <source>
        <dbReference type="ARBA" id="ARBA00023315"/>
    </source>
</evidence>
<dbReference type="Pfam" id="PF00698">
    <property type="entry name" value="Acyl_transf_1"/>
    <property type="match status" value="2"/>
</dbReference>
<dbReference type="PANTHER" id="PTHR43775:SF51">
    <property type="entry name" value="INACTIVE PHENOLPHTHIOCEROL SYNTHESIS POLYKETIDE SYNTHASE TYPE I PKS1-RELATED"/>
    <property type="match status" value="1"/>
</dbReference>
<dbReference type="FunFam" id="3.40.47.10:FF:000019">
    <property type="entry name" value="Polyketide synthase type I"/>
    <property type="match status" value="2"/>
</dbReference>
<dbReference type="InterPro" id="IPR036736">
    <property type="entry name" value="ACP-like_sf"/>
</dbReference>
<dbReference type="Pfam" id="PF21089">
    <property type="entry name" value="PKS_DH_N"/>
    <property type="match status" value="1"/>
</dbReference>
<dbReference type="SUPFAM" id="SSF52151">
    <property type="entry name" value="FabD/lysophospholipase-like"/>
    <property type="match status" value="2"/>
</dbReference>
<dbReference type="SMART" id="SM00823">
    <property type="entry name" value="PKS_PP"/>
    <property type="match status" value="2"/>
</dbReference>
<dbReference type="PROSITE" id="PS52004">
    <property type="entry name" value="KS3_2"/>
    <property type="match status" value="2"/>
</dbReference>
<feature type="domain" description="Carrier" evidence="10">
    <location>
        <begin position="1479"/>
        <end position="1554"/>
    </location>
</feature>
<feature type="region of interest" description="C-terminal hotdog fold" evidence="9">
    <location>
        <begin position="2616"/>
        <end position="2754"/>
    </location>
</feature>
<dbReference type="PROSITE" id="PS52019">
    <property type="entry name" value="PKS_MFAS_DH"/>
    <property type="match status" value="1"/>
</dbReference>
<dbReference type="GO" id="GO:0006633">
    <property type="term" value="P:fatty acid biosynthetic process"/>
    <property type="evidence" value="ECO:0007669"/>
    <property type="project" value="InterPro"/>
</dbReference>
<dbReference type="InterPro" id="IPR041618">
    <property type="entry name" value="PKS_DE"/>
</dbReference>
<gene>
    <name evidence="13" type="primary">elaA4</name>
    <name evidence="13" type="ORF">SMALB_8511</name>
</gene>
<evidence type="ECO:0000259" key="11">
    <source>
        <dbReference type="PROSITE" id="PS52004"/>
    </source>
</evidence>
<dbReference type="InterPro" id="IPR013968">
    <property type="entry name" value="PKS_KR"/>
</dbReference>
<dbReference type="InterPro" id="IPR014030">
    <property type="entry name" value="Ketoacyl_synth_N"/>
</dbReference>
<dbReference type="SUPFAM" id="SSF55048">
    <property type="entry name" value="Probable ACP-binding domain of malonyl-CoA ACP transacylase"/>
    <property type="match status" value="2"/>
</dbReference>
<feature type="domain" description="Carrier" evidence="10">
    <location>
        <begin position="3240"/>
        <end position="3315"/>
    </location>
</feature>
<dbReference type="InterPro" id="IPR020841">
    <property type="entry name" value="PKS_Beta-ketoAc_synthase_dom"/>
</dbReference>
<dbReference type="GO" id="GO:0031177">
    <property type="term" value="F:phosphopantetheine binding"/>
    <property type="evidence" value="ECO:0007669"/>
    <property type="project" value="InterPro"/>
</dbReference>
<dbReference type="InterPro" id="IPR020806">
    <property type="entry name" value="PKS_PP-bd"/>
</dbReference>
<dbReference type="CDD" id="cd08956">
    <property type="entry name" value="KR_3_FAS_SDR_x"/>
    <property type="match status" value="1"/>
</dbReference>
<dbReference type="Pfam" id="PF14765">
    <property type="entry name" value="PS-DH"/>
    <property type="match status" value="1"/>
</dbReference>
<keyword evidence="4" id="KW-0597">Phosphoprotein</keyword>
<dbReference type="InterPro" id="IPR016039">
    <property type="entry name" value="Thiolase-like"/>
</dbReference>
<evidence type="ECO:0000256" key="9">
    <source>
        <dbReference type="PROSITE-ProRule" id="PRU01363"/>
    </source>
</evidence>
<dbReference type="InterPro" id="IPR018201">
    <property type="entry name" value="Ketoacyl_synth_AS"/>
</dbReference>
<accession>A0A7X5XBV6</accession>
<organism evidence="13 14">
    <name type="scientific">Streptomyces malaysiensis</name>
    <dbReference type="NCBI Taxonomy" id="92644"/>
    <lineage>
        <taxon>Bacteria</taxon>
        <taxon>Bacillati</taxon>
        <taxon>Actinomycetota</taxon>
        <taxon>Actinomycetes</taxon>
        <taxon>Kitasatosporales</taxon>
        <taxon>Streptomycetaceae</taxon>
        <taxon>Streptomyces</taxon>
        <taxon>Streptomyces violaceusniger group</taxon>
    </lineage>
</organism>
<dbReference type="Gene3D" id="3.40.47.10">
    <property type="match status" value="2"/>
</dbReference>
<dbReference type="GO" id="GO:0004315">
    <property type="term" value="F:3-oxoacyl-[acyl-carrier-protein] synthase activity"/>
    <property type="evidence" value="ECO:0007669"/>
    <property type="project" value="InterPro"/>
</dbReference>
<dbReference type="Gene3D" id="3.40.50.720">
    <property type="entry name" value="NAD(P)-binding Rossmann-like Domain"/>
    <property type="match status" value="2"/>
</dbReference>
<dbReference type="SMART" id="SM00822">
    <property type="entry name" value="PKS_KR"/>
    <property type="match status" value="2"/>
</dbReference>
<dbReference type="InterPro" id="IPR014043">
    <property type="entry name" value="Acyl_transferase_dom"/>
</dbReference>
<dbReference type="Pfam" id="PF00550">
    <property type="entry name" value="PP-binding"/>
    <property type="match status" value="2"/>
</dbReference>
<dbReference type="CDD" id="cd08952">
    <property type="entry name" value="KR_1_SDR_x"/>
    <property type="match status" value="1"/>
</dbReference>
<dbReference type="EMBL" id="JAALLH010000002">
    <property type="protein sequence ID" value="NIY70380.1"/>
    <property type="molecule type" value="Genomic_DNA"/>
</dbReference>
<dbReference type="Gene3D" id="3.10.129.110">
    <property type="entry name" value="Polyketide synthase dehydratase"/>
    <property type="match status" value="1"/>
</dbReference>
<dbReference type="SMART" id="SM00827">
    <property type="entry name" value="PKS_AT"/>
    <property type="match status" value="2"/>
</dbReference>
<evidence type="ECO:0000259" key="12">
    <source>
        <dbReference type="PROSITE" id="PS52019"/>
    </source>
</evidence>
<dbReference type="SMART" id="SM00826">
    <property type="entry name" value="PKS_DH"/>
    <property type="match status" value="1"/>
</dbReference>
<dbReference type="NCBIfam" id="NF045894">
    <property type="entry name" value="PKS_plus_SDR"/>
    <property type="match status" value="1"/>
</dbReference>
<dbReference type="FunFam" id="3.40.366.10:FF:000002">
    <property type="entry name" value="Probable polyketide synthase 2"/>
    <property type="match status" value="2"/>
</dbReference>
<proteinExistence type="predicted"/>
<dbReference type="Gene3D" id="6.10.140.1830">
    <property type="match status" value="1"/>
</dbReference>
<dbReference type="InterPro" id="IPR050091">
    <property type="entry name" value="PKS_NRPS_Biosynth_Enz"/>
</dbReference>
<dbReference type="FunFam" id="1.10.1200.10:FF:000007">
    <property type="entry name" value="Probable polyketide synthase pks17"/>
    <property type="match status" value="2"/>
</dbReference>
<evidence type="ECO:0000256" key="4">
    <source>
        <dbReference type="ARBA" id="ARBA00022553"/>
    </source>
</evidence>
<dbReference type="SMART" id="SM00825">
    <property type="entry name" value="PKS_KS"/>
    <property type="match status" value="2"/>
</dbReference>
<name>A0A7X5XBV6_STRMQ</name>
<dbReference type="InterPro" id="IPR049552">
    <property type="entry name" value="PKS_DH_N"/>
</dbReference>
<dbReference type="InterPro" id="IPR049900">
    <property type="entry name" value="PKS_mFAS_DH"/>
</dbReference>
<evidence type="ECO:0000313" key="13">
    <source>
        <dbReference type="EMBL" id="NIY70380.1"/>
    </source>
</evidence>
<dbReference type="Pfam" id="PF02801">
    <property type="entry name" value="Ketoacyl-synt_C"/>
    <property type="match status" value="2"/>
</dbReference>
<dbReference type="SUPFAM" id="SSF51735">
    <property type="entry name" value="NAD(P)-binding Rossmann-fold domains"/>
    <property type="match status" value="4"/>
</dbReference>
<dbReference type="SUPFAM" id="SSF53901">
    <property type="entry name" value="Thiolase-like"/>
    <property type="match status" value="2"/>
</dbReference>
<evidence type="ECO:0000259" key="10">
    <source>
        <dbReference type="PROSITE" id="PS50075"/>
    </source>
</evidence>
<dbReference type="InterPro" id="IPR001227">
    <property type="entry name" value="Ac_transferase_dom_sf"/>
</dbReference>
<dbReference type="Gene3D" id="3.40.366.10">
    <property type="entry name" value="Malonyl-Coenzyme A Acyl Carrier Protein, domain 2"/>
    <property type="match status" value="2"/>
</dbReference>
<dbReference type="InterPro" id="IPR055123">
    <property type="entry name" value="SpnB-like_Rossmann"/>
</dbReference>
<dbReference type="InterPro" id="IPR020807">
    <property type="entry name" value="PKS_DH"/>
</dbReference>
<evidence type="ECO:0000313" key="14">
    <source>
        <dbReference type="Proteomes" id="UP000536624"/>
    </source>
</evidence>
<keyword evidence="7" id="KW-0511">Multifunctional enzyme</keyword>
<dbReference type="InterPro" id="IPR036291">
    <property type="entry name" value="NAD(P)-bd_dom_sf"/>
</dbReference>
<feature type="domain" description="PKS/mFAS DH" evidence="12">
    <location>
        <begin position="2478"/>
        <end position="2754"/>
    </location>
</feature>
<dbReference type="Pfam" id="PF22953">
    <property type="entry name" value="SpnB_Rossmann"/>
    <property type="match status" value="1"/>
</dbReference>
<keyword evidence="3" id="KW-0596">Phosphopantetheine</keyword>
<dbReference type="SMART" id="SM01294">
    <property type="entry name" value="PKS_PP_betabranch"/>
    <property type="match status" value="2"/>
</dbReference>
<feature type="region of interest" description="N-terminal hotdog fold" evidence="9">
    <location>
        <begin position="2478"/>
        <end position="2603"/>
    </location>
</feature>
<dbReference type="PROSITE" id="PS00606">
    <property type="entry name" value="KS3_1"/>
    <property type="match status" value="2"/>
</dbReference>
<dbReference type="InterPro" id="IPR009081">
    <property type="entry name" value="PP-bd_ACP"/>
</dbReference>
<dbReference type="Pfam" id="PF00109">
    <property type="entry name" value="ketoacyl-synt"/>
    <property type="match status" value="2"/>
</dbReference>
<evidence type="ECO:0000256" key="2">
    <source>
        <dbReference type="ARBA" id="ARBA00004792"/>
    </source>
</evidence>
<dbReference type="Pfam" id="PF18369">
    <property type="entry name" value="PKS_DE"/>
    <property type="match status" value="1"/>
</dbReference>
<sequence length="3394" mass="355213">MANPTDKIVGALRESLKETERLRRVNQQLTAASREPIAIVAMSCRYPGDVRGPEDLWELVTGERDAISGFPGNRGWDLENLYDPDPDRQGTVYATEGGFLHDADQFDPAFFGISPREATVMDPQQRLLLETSWEAFERAGIHPAALRGSKTGIFVGAAYQGYIPDWPHMPEGLEGHLVTGISASIMSGRIAYTLGLEGPAVTIDTACSSSLVALHLACQSLRQGDCSLALAGGAAVMGAPMGLIGFARQRGLAQDGRCKAFADGADGMGLGEGVGILLLERLSDARRNGHTVLAVIRGSAINQDGASNGLTAPNGRSQQRVIRQALANAALTAEQIDAVEAHGTGTPLGDPIEASALLATYGKDRAADRPLLIGSLKSNIGHPQAAGGVGGVIKMVQAMRHGLLPRTLHAEERSSRIDWSAGAVELLTEAREWPRGEEPRRAAISAFGASGTNVHTIIEEAPEEEPAKTAAEGDSPVGGGVVPWVLSAKSAAGLRAQAERLLTHVTARPGLSPADVGHSLATTRGRFDHRALVLGGDRDELIDALGALASGGDSPRVVRGEGVAATDTRPVFVFPGQGSQWVGMAVGLLDSSPVFAGRIAECEAALAAFVDWSLTGVLRGVGPGLARVDVVQPVLWAVMVSLAEVWRSCGVVPAAVVGHSQGEIAAAVVAGALSLEDGARVVALRSQAIARGLAGHGGMMSVAESADGVRERIAAWDGRISVAAVNGPGSIVVSGDPEALRELQAECEAEEVRAKLIPVDYASHSAHVEALREELLDLLAPIAPRRAEVPFCSTVTGDTIDTAGLDAGYWYTNLRETVELESAVRALSAAGFGTFLEMSPHPVLTMPLQATVEDAVVVGSLRRDEGGPERFLASLGEAFVRGVAVDWAAVFAGTGASVVELPTYAFQRQRYWLEGSSAPVEGEAVDADFWDAVEREDLASLAAALEVDAGESSLAMVVPALAAWRRARRERSVLDAWRYHITWQPLGDALTAPHDRSSAGADWLIAAPAGAPEGPRVAEALRERGAHVRLVELTEADAVREALARRLDEAMTDAPPTAVLSLLALAEEPYRAGTAQPLGLALNLALLQALGDAGADVPLWYATRGAVSVGRADVLDHPLQALTWGLGRIAAAEYPRRRGGLVDLPGTLDDRAVARLCGVLAGRLTGEDQVAVRASGVHGRRLVRASVPLTDAATPWRPRGTVLVTGGTGGLGAHVARWLARGGAEHLVLAGRRGPEAPGAAELAEELRESGVRVTVAACDAADRDALAALLATLDGDEAPLDAVVHTAGVLDDGVLDTLTPERADGVLRPKVDAALHLHELTRDRELSAFVLFSSFAGTLGGPGQGSYAAANAFLDALAHSRRAQGLPATSVAWGAWSGGGLVDEAVEARLRATGMPAMAPDPAIAALQRALDVADTHVAVADVEWDRLIAATPSLDGAAVLGELPDARRTDTAAAATGEKDTPLAQRLAGLSAQEAEEALADLVSAEVAAALGYPDTTAVEAGRAFRELGFDSLTAVDLRNRLNAATGLRLPVTLVFDYPTVTTLARFLLAESGAGETGATAPAGPLPATVAVDDDPIAIVAMSCRLPGAVTTPEELWRLLMDGRDAISDFPTDRGWDIEGTYDPDPDKPGTFYATGGGFLDRADHFDPEFFGISPREALAIDPQQRLLLETSWEVFERAGLDPAAVKGTQAGVFIGASYNDYGSRFTRAPEEFEGYLATGSASSVASGRISYTFGLEGPAVTIDTACSSSLVALHQAAQALRQGECSLALAGGVVVMSTLDTFIEFSRQRAMAPDGRCKAFSADADGAGWAEGVGMLLLERLSDARANGHEVLALVRGSAVNQDGASNGLTAPNGPAQQRVIRQALAGAGLSAADVDAVEAHGTGTRLGDPIEAQALMATYGQGRDADRPLWLGALKSNIGHTQAASGVAGIIKTVLALRHGVLPKTLHADELSPEVDWSAGAVELLTEAREWPETGRPRRAGVSAFGVSGTNVHVVLEQGPEHTAPVVERSIHSDVVPWVLSGRSETALRAQAGRLRDHLEERPELRPADVGYALATSRSAFRHRAVVVGAEREELLRGLAELASGTAPETVADTGKTAFLFTGQGAQRPGMGRELYAAFPVFAAAFDEVCAELDRHLDDSVREVVFGAEAEPLNRTVFTQTGLFALEVALYRLVESWGLRPDFLVGHSVGELAAAHVAGVFSLADACALVAARGRLMQALPEGGAMVSLQAAEADVLPRLEGHEDRVSVAAVNGPEATVISGDEDTVLRIAEAAGVKSKRLTVSHAFHSPLMDAMLAEFGTVAAGIGYSAPRTAVVSNVTGEVAGEELCSPEYWVRHVRRAVRFGDGIRFLAERNVTRFVEIGPAGVLSAMGQECLAYTGTDTGTDTDTETGTGTDAAFVPLLRKGRDETESLLAGVGRVHAHGGAVDWEMVFAGRGARRVELPTYAFQRQRYWLDAPATVGDVASAGLGAAGHPLLGAAVELADSDGLVLTGRLSTRGQPWLADHAVSGVVLFPGTAFLELAIQAGDRVGCDRVDELTLQAPLILPERGAVTLQLVVDPPEEDGRRAVNVYSRPEDAERELPWTRHATGVLATGAAEGSYDLGGAWPPPGAEPIGVEDLYERFAAGGFGYGPAFQGLRAAWLRGDEVFAEVRLAQEQQSAATGYGLHPALLDAALHTIALGPMLQEGEGRLPFSWTGVTLHASGAGEVRVRLTPSGTDTVALTVADTIGRPVATVESLVLRKRPERLGEAAGGDTLYRLDWTPADISATVPEHPAGHWTLLGDDDFKLVGLDVRTYPNLAALPADPAAMPATVLVPCAPEPRGVADAVRTATHRALALLGAWLTEERFADSRLVFITRGAVATTPGADVPDPAHAAVWGLVRSAQSENPDRFVLVDLDEHEESALALPTALALDEPQLAVRRGDITVARLAATPLPASAPPAWDPEGTVLVTGATGTIGGVIARHLVAEGGVRHLLLAGRRGPDAEGTAELCLELEELGAEVTLAACDVADREALAALLATVPAAHPLTAVVHTAGVLDDGVVSSLTPERIDRVLRPKVDAALALDELTRDLDLSALVLFSSIAGTFGGMGQGNYAAANAFLDAFAQHCRAQGRPVQSHAWGLWAQRSEMTGKLAGADLNRLARGGIIPFSSEDGARLFDAARAVDAAVVLPMRLDTAAGLGARSGEVPPLLRGLVRAAPAKPARRTAAGAGAAPARPEGLKQHLSSLPEAERGRFLLDLVRTTVAGVLGFDSVAAVEAERGLLDLGFDSLTAVELRNQLGKATGRRLPVTLLFDYPTSIAIAAYLEAEIAPEAFTAAPMTFPELDALESNLAEVAADDEARTTLASRLQGLLERLGQGPEDAEDAVVGRIDAASDDEIFDFIQNELGL</sequence>
<feature type="domain" description="Ketosynthase family 3 (KS3)" evidence="11">
    <location>
        <begin position="1576"/>
        <end position="2002"/>
    </location>
</feature>
<dbReference type="InterPro" id="IPR049551">
    <property type="entry name" value="PKS_DH_C"/>
</dbReference>
<dbReference type="Pfam" id="PF08990">
    <property type="entry name" value="Docking"/>
    <property type="match status" value="1"/>
</dbReference>
<evidence type="ECO:0000256" key="7">
    <source>
        <dbReference type="ARBA" id="ARBA00023268"/>
    </source>
</evidence>
<evidence type="ECO:0000256" key="6">
    <source>
        <dbReference type="ARBA" id="ARBA00023194"/>
    </source>
</evidence>
<dbReference type="PROSITE" id="PS00012">
    <property type="entry name" value="PHOSPHOPANTETHEINE"/>
    <property type="match status" value="2"/>
</dbReference>
<keyword evidence="8" id="KW-0012">Acyltransferase</keyword>
<dbReference type="Pfam" id="PF16197">
    <property type="entry name" value="KAsynt_C_assoc"/>
    <property type="match status" value="2"/>
</dbReference>
<comment type="caution">
    <text evidence="13">The sequence shown here is derived from an EMBL/GenBank/DDBJ whole genome shotgun (WGS) entry which is preliminary data.</text>
</comment>
<dbReference type="InterPro" id="IPR014031">
    <property type="entry name" value="Ketoacyl_synth_C"/>
</dbReference>
<dbReference type="InterPro" id="IPR015083">
    <property type="entry name" value="NorB/c/GfsB-D-like_docking"/>
</dbReference>
<comment type="pathway">
    <text evidence="2">Antibiotic biosynthesis.</text>
</comment>
<evidence type="ECO:0000256" key="5">
    <source>
        <dbReference type="ARBA" id="ARBA00022679"/>
    </source>
</evidence>
<dbReference type="GO" id="GO:0033068">
    <property type="term" value="P:macrolide biosynthetic process"/>
    <property type="evidence" value="ECO:0007669"/>
    <property type="project" value="UniProtKB-ARBA"/>
</dbReference>
<reference evidence="13 14" key="1">
    <citation type="submission" date="2020-02" db="EMBL/GenBank/DDBJ databases">
        <title>Streptomyces malaysiensis DSM14702 (JHCC583434, PFL_A843) Genome sequencing and assembly.</title>
        <authorList>
            <person name="Samborskyy M."/>
        </authorList>
    </citation>
    <scope>NUCLEOTIDE SEQUENCE [LARGE SCALE GENOMIC DNA]</scope>
    <source>
        <strain evidence="13 14">DSM 14702</strain>
    </source>
</reference>
<dbReference type="PROSITE" id="PS50075">
    <property type="entry name" value="CARRIER"/>
    <property type="match status" value="2"/>
</dbReference>
<keyword evidence="5" id="KW-0808">Transferase</keyword>
<keyword evidence="6" id="KW-0045">Antibiotic biosynthesis</keyword>
<dbReference type="Gene3D" id="1.10.1200.10">
    <property type="entry name" value="ACP-like"/>
    <property type="match status" value="2"/>
</dbReference>
<dbReference type="InterPro" id="IPR042104">
    <property type="entry name" value="PKS_dehydratase_sf"/>
</dbReference>
<dbReference type="InterPro" id="IPR006162">
    <property type="entry name" value="Ppantetheine_attach_site"/>
</dbReference>
<dbReference type="InterPro" id="IPR016036">
    <property type="entry name" value="Malonyl_transacylase_ACP-bd"/>
</dbReference>
<dbReference type="CDD" id="cd00833">
    <property type="entry name" value="PKS"/>
    <property type="match status" value="2"/>
</dbReference>
<feature type="active site" description="Proton donor; for dehydratase activity" evidence="9">
    <location>
        <position position="2677"/>
    </location>
</feature>
<dbReference type="InterPro" id="IPR016035">
    <property type="entry name" value="Acyl_Trfase/lysoPLipase"/>
</dbReference>
<evidence type="ECO:0000256" key="3">
    <source>
        <dbReference type="ARBA" id="ARBA00022450"/>
    </source>
</evidence>
<evidence type="ECO:0000256" key="1">
    <source>
        <dbReference type="ARBA" id="ARBA00001957"/>
    </source>
</evidence>
<dbReference type="InterPro" id="IPR057326">
    <property type="entry name" value="KR_dom"/>
</dbReference>
<dbReference type="SUPFAM" id="SSF47336">
    <property type="entry name" value="ACP-like"/>
    <property type="match status" value="2"/>
</dbReference>
<feature type="domain" description="Ketosynthase family 3 (KS3)" evidence="11">
    <location>
        <begin position="34"/>
        <end position="460"/>
    </location>
</feature>